<feature type="compositionally biased region" description="Basic and acidic residues" evidence="8">
    <location>
        <begin position="1"/>
        <end position="13"/>
    </location>
</feature>
<dbReference type="Pfam" id="PF00078">
    <property type="entry name" value="RVT_1"/>
    <property type="match status" value="1"/>
</dbReference>
<keyword evidence="4" id="KW-0540">Nuclease</keyword>
<keyword evidence="6" id="KW-0378">Hydrolase</keyword>
<dbReference type="InterPro" id="IPR043128">
    <property type="entry name" value="Rev_trsase/Diguanyl_cyclase"/>
</dbReference>
<organism evidence="11 12">
    <name type="scientific">Cajanus cajan</name>
    <name type="common">Pigeon pea</name>
    <name type="synonym">Cajanus indicus</name>
    <dbReference type="NCBI Taxonomy" id="3821"/>
    <lineage>
        <taxon>Eukaryota</taxon>
        <taxon>Viridiplantae</taxon>
        <taxon>Streptophyta</taxon>
        <taxon>Embryophyta</taxon>
        <taxon>Tracheophyta</taxon>
        <taxon>Spermatophyta</taxon>
        <taxon>Magnoliopsida</taxon>
        <taxon>eudicotyledons</taxon>
        <taxon>Gunneridae</taxon>
        <taxon>Pentapetalae</taxon>
        <taxon>rosids</taxon>
        <taxon>fabids</taxon>
        <taxon>Fabales</taxon>
        <taxon>Fabaceae</taxon>
        <taxon>Papilionoideae</taxon>
        <taxon>50 kb inversion clade</taxon>
        <taxon>NPAAA clade</taxon>
        <taxon>indigoferoid/millettioid clade</taxon>
        <taxon>Phaseoleae</taxon>
        <taxon>Cajanus</taxon>
    </lineage>
</organism>
<evidence type="ECO:0000256" key="5">
    <source>
        <dbReference type="ARBA" id="ARBA00022759"/>
    </source>
</evidence>
<dbReference type="Proteomes" id="UP000075243">
    <property type="component" value="Unassembled WGS sequence"/>
</dbReference>
<feature type="domain" description="Reverse transcriptase" evidence="9">
    <location>
        <begin position="161"/>
        <end position="264"/>
    </location>
</feature>
<evidence type="ECO:0000256" key="2">
    <source>
        <dbReference type="ARBA" id="ARBA00022679"/>
    </source>
</evidence>
<keyword evidence="2" id="KW-0808">Transferase</keyword>
<feature type="compositionally biased region" description="Basic and acidic residues" evidence="8">
    <location>
        <begin position="368"/>
        <end position="380"/>
    </location>
</feature>
<evidence type="ECO:0000256" key="8">
    <source>
        <dbReference type="SAM" id="MobiDB-lite"/>
    </source>
</evidence>
<evidence type="ECO:0000259" key="9">
    <source>
        <dbReference type="Pfam" id="PF00078"/>
    </source>
</evidence>
<dbReference type="Gene3D" id="3.10.10.10">
    <property type="entry name" value="HIV Type 1 Reverse Transcriptase, subunit A, domain 1"/>
    <property type="match status" value="1"/>
</dbReference>
<keyword evidence="1" id="KW-0645">Protease</keyword>
<feature type="non-terminal residue" evidence="11">
    <location>
        <position position="1"/>
    </location>
</feature>
<dbReference type="GO" id="GO:0003964">
    <property type="term" value="F:RNA-directed DNA polymerase activity"/>
    <property type="evidence" value="ECO:0007669"/>
    <property type="project" value="UniProtKB-KW"/>
</dbReference>
<dbReference type="OMA" id="LMTCIAC"/>
<keyword evidence="7" id="KW-0695">RNA-directed DNA polymerase</keyword>
<evidence type="ECO:0000256" key="6">
    <source>
        <dbReference type="ARBA" id="ARBA00022801"/>
    </source>
</evidence>
<dbReference type="InterPro" id="IPR043502">
    <property type="entry name" value="DNA/RNA_pol_sf"/>
</dbReference>
<feature type="region of interest" description="Disordered" evidence="8">
    <location>
        <begin position="1"/>
        <end position="31"/>
    </location>
</feature>
<dbReference type="SUPFAM" id="SSF56672">
    <property type="entry name" value="DNA/RNA polymerases"/>
    <property type="match status" value="1"/>
</dbReference>
<dbReference type="CDD" id="cd01647">
    <property type="entry name" value="RT_LTR"/>
    <property type="match status" value="1"/>
</dbReference>
<evidence type="ECO:0000256" key="1">
    <source>
        <dbReference type="ARBA" id="ARBA00022670"/>
    </source>
</evidence>
<evidence type="ECO:0000313" key="11">
    <source>
        <dbReference type="EMBL" id="KYP39175.1"/>
    </source>
</evidence>
<keyword evidence="5" id="KW-0255">Endonuclease</keyword>
<proteinExistence type="predicted"/>
<accession>A0A151R9Y1</accession>
<sequence length="438" mass="50748">EKKIIQEKREKSKTPIKGRKKKSETLEGKSETLERKMSCLAKESEVKRMFLAHKPLYLMYCKNNIFVVDNSNKIAIPPSVEFLLQEYKDVFPKELPKGLPPLRGIEHHIDLIPGVSLPNRPAYRSNPQETKEIQRQVEELMSKGWVLESMSPCAVLVILVLKKDGTWRICTDCRAINNITVKYRHPIPRLDDLLDELHGACIFSKIDLKSGYHQIRIREGDEWKTAFKTKYGLYEWLVMPFGLTNAPSTFMRLMNHVLKERKLRVMPNKGRKKVIFEPGDWVWVHMRKERFPEQRKSKLQPRGDGPFQVLEKINDNAYKIDLPGEYGVSSSFNVADLTHFDARDEFIALRTNAPQERENDVDIKAQTQEAHDQKAQVHDEEDKDQDPIQILGGPMTRGMLKKTQEALQHKVAHLLETQQSTQHMEEARLMTCIACLES</sequence>
<dbReference type="GO" id="GO:0008233">
    <property type="term" value="F:peptidase activity"/>
    <property type="evidence" value="ECO:0007669"/>
    <property type="project" value="UniProtKB-KW"/>
</dbReference>
<dbReference type="PANTHER" id="PTHR35046">
    <property type="entry name" value="ZINC KNUCKLE (CCHC-TYPE) FAMILY PROTEIN"/>
    <property type="match status" value="1"/>
</dbReference>
<keyword evidence="12" id="KW-1185">Reference proteome</keyword>
<evidence type="ECO:0000256" key="3">
    <source>
        <dbReference type="ARBA" id="ARBA00022695"/>
    </source>
</evidence>
<dbReference type="Gene3D" id="3.30.70.270">
    <property type="match status" value="1"/>
</dbReference>
<dbReference type="PANTHER" id="PTHR35046:SF9">
    <property type="entry name" value="RNA-DIRECTED DNA POLYMERASE"/>
    <property type="match status" value="1"/>
</dbReference>
<dbReference type="EMBL" id="KQ483931">
    <property type="protein sequence ID" value="KYP39175.1"/>
    <property type="molecule type" value="Genomic_DNA"/>
</dbReference>
<reference evidence="11" key="1">
    <citation type="journal article" date="2012" name="Nat. Biotechnol.">
        <title>Draft genome sequence of pigeonpea (Cajanus cajan), an orphan legume crop of resource-poor farmers.</title>
        <authorList>
            <person name="Varshney R.K."/>
            <person name="Chen W."/>
            <person name="Li Y."/>
            <person name="Bharti A.K."/>
            <person name="Saxena R.K."/>
            <person name="Schlueter J.A."/>
            <person name="Donoghue M.T."/>
            <person name="Azam S."/>
            <person name="Fan G."/>
            <person name="Whaley A.M."/>
            <person name="Farmer A.D."/>
            <person name="Sheridan J."/>
            <person name="Iwata A."/>
            <person name="Tuteja R."/>
            <person name="Penmetsa R.V."/>
            <person name="Wu W."/>
            <person name="Upadhyaya H.D."/>
            <person name="Yang S.P."/>
            <person name="Shah T."/>
            <person name="Saxena K.B."/>
            <person name="Michael T."/>
            <person name="McCombie W.R."/>
            <person name="Yang B."/>
            <person name="Zhang G."/>
            <person name="Yang H."/>
            <person name="Wang J."/>
            <person name="Spillane C."/>
            <person name="Cook D.R."/>
            <person name="May G.D."/>
            <person name="Xu X."/>
            <person name="Jackson S.A."/>
        </authorList>
    </citation>
    <scope>NUCLEOTIDE SEQUENCE [LARGE SCALE GENOMIC DNA]</scope>
</reference>
<protein>
    <submittedName>
        <fullName evidence="11">Transposon Ty3-I Gag-Pol polyprotein</fullName>
    </submittedName>
</protein>
<evidence type="ECO:0000256" key="4">
    <source>
        <dbReference type="ARBA" id="ARBA00022722"/>
    </source>
</evidence>
<dbReference type="FunFam" id="3.10.10.10:FF:000007">
    <property type="entry name" value="Retrovirus-related Pol polyprotein from transposon 17.6-like Protein"/>
    <property type="match status" value="1"/>
</dbReference>
<keyword evidence="3" id="KW-0548">Nucleotidyltransferase</keyword>
<feature type="domain" description="Tf2-1-like SH3-like" evidence="10">
    <location>
        <begin position="279"/>
        <end position="340"/>
    </location>
</feature>
<evidence type="ECO:0000259" key="10">
    <source>
        <dbReference type="Pfam" id="PF24626"/>
    </source>
</evidence>
<name>A0A151R9Y1_CAJCA</name>
<dbReference type="AlphaFoldDB" id="A0A151R9Y1"/>
<evidence type="ECO:0000313" key="12">
    <source>
        <dbReference type="Proteomes" id="UP000075243"/>
    </source>
</evidence>
<dbReference type="Gramene" id="C.cajan_39890.t">
    <property type="protein sequence ID" value="C.cajan_39890.t"/>
    <property type="gene ID" value="C.cajan_39890"/>
</dbReference>
<gene>
    <name evidence="11" type="ORF">KK1_039539</name>
</gene>
<dbReference type="GO" id="GO:0004519">
    <property type="term" value="F:endonuclease activity"/>
    <property type="evidence" value="ECO:0007669"/>
    <property type="project" value="UniProtKB-KW"/>
</dbReference>
<dbReference type="InterPro" id="IPR056924">
    <property type="entry name" value="SH3_Tf2-1"/>
</dbReference>
<evidence type="ECO:0000256" key="7">
    <source>
        <dbReference type="ARBA" id="ARBA00022918"/>
    </source>
</evidence>
<dbReference type="GO" id="GO:0006508">
    <property type="term" value="P:proteolysis"/>
    <property type="evidence" value="ECO:0007669"/>
    <property type="project" value="UniProtKB-KW"/>
</dbReference>
<dbReference type="InterPro" id="IPR000477">
    <property type="entry name" value="RT_dom"/>
</dbReference>
<dbReference type="Pfam" id="PF24626">
    <property type="entry name" value="SH3_Tf2-1"/>
    <property type="match status" value="1"/>
</dbReference>
<feature type="region of interest" description="Disordered" evidence="8">
    <location>
        <begin position="368"/>
        <end position="387"/>
    </location>
</feature>